<dbReference type="AlphaFoldDB" id="A0A7R9A6D8"/>
<evidence type="ECO:0000256" key="5">
    <source>
        <dbReference type="ARBA" id="ARBA00022525"/>
    </source>
</evidence>
<dbReference type="InterPro" id="IPR001675">
    <property type="entry name" value="Glyco_trans_29"/>
</dbReference>
<gene>
    <name evidence="22" type="ORF">DSTB1V02_LOCUS5174</name>
</gene>
<dbReference type="GO" id="GO:0003835">
    <property type="term" value="F:beta-galactoside alpha-2,6-sialyltransferase activity"/>
    <property type="evidence" value="ECO:0007669"/>
    <property type="project" value="UniProtKB-EC"/>
</dbReference>
<dbReference type="EMBL" id="LR900344">
    <property type="protein sequence ID" value="CAD7245300.1"/>
    <property type="molecule type" value="Genomic_DNA"/>
</dbReference>
<evidence type="ECO:0000256" key="3">
    <source>
        <dbReference type="ARBA" id="ARBA00004922"/>
    </source>
</evidence>
<evidence type="ECO:0000256" key="12">
    <source>
        <dbReference type="ARBA" id="ARBA00023136"/>
    </source>
</evidence>
<evidence type="ECO:0000256" key="15">
    <source>
        <dbReference type="ARBA" id="ARBA00034249"/>
    </source>
</evidence>
<reference evidence="22" key="1">
    <citation type="submission" date="2020-11" db="EMBL/GenBank/DDBJ databases">
        <authorList>
            <person name="Tran Van P."/>
        </authorList>
    </citation>
    <scope>NUCLEOTIDE SEQUENCE</scope>
</reference>
<protein>
    <recommendedName>
        <fullName evidence="17">Beta-galactoside alpha-2,6-sialyltransferase 1</fullName>
        <ecNumber evidence="16">2.4.3.1</ecNumber>
    </recommendedName>
    <alternativeName>
        <fullName evidence="20">CMP-N-acetylneuraminate-beta-galactosamide-alpha-2,6-sialyltransferase 1</fullName>
    </alternativeName>
    <alternativeName>
        <fullName evidence="19">ST6Gal I</fullName>
    </alternativeName>
    <alternativeName>
        <fullName evidence="18">Sialyltransferase 1</fullName>
    </alternativeName>
</protein>
<dbReference type="GO" id="GO:0032580">
    <property type="term" value="C:Golgi cisterna membrane"/>
    <property type="evidence" value="ECO:0007669"/>
    <property type="project" value="UniProtKB-SubCell"/>
</dbReference>
<keyword evidence="12 21" id="KW-0472">Membrane</keyword>
<dbReference type="PANTHER" id="PTHR46059">
    <property type="entry name" value="BETA-GALACTOSIDE ALPHA-2,6-SIALYLTRANSFERASE"/>
    <property type="match status" value="1"/>
</dbReference>
<evidence type="ECO:0000256" key="13">
    <source>
        <dbReference type="ARBA" id="ARBA00023157"/>
    </source>
</evidence>
<keyword evidence="10 21" id="KW-1133">Transmembrane helix</keyword>
<comment type="subcellular location">
    <subcellularLocation>
        <location evidence="1">Golgi apparatus</location>
        <location evidence="1">Golgi stack membrane</location>
        <topology evidence="1">Single-pass type II membrane protein</topology>
    </subcellularLocation>
    <subcellularLocation>
        <location evidence="2">Secreted</location>
    </subcellularLocation>
</comment>
<dbReference type="FunFam" id="3.90.1480.20:FF:000012">
    <property type="entry name" value="ST6 beta-galactoside alpha-2,6-sialyltransferase 1"/>
    <property type="match status" value="1"/>
</dbReference>
<accession>A0A7R9A6D8</accession>
<evidence type="ECO:0000256" key="18">
    <source>
        <dbReference type="ARBA" id="ARBA00076526"/>
    </source>
</evidence>
<keyword evidence="7" id="KW-0808">Transferase</keyword>
<keyword evidence="11" id="KW-0333">Golgi apparatus</keyword>
<evidence type="ECO:0000256" key="8">
    <source>
        <dbReference type="ARBA" id="ARBA00022692"/>
    </source>
</evidence>
<name>A0A7R9A6D8_9CRUS</name>
<dbReference type="GO" id="GO:0005576">
    <property type="term" value="C:extracellular region"/>
    <property type="evidence" value="ECO:0007669"/>
    <property type="project" value="UniProtKB-SubCell"/>
</dbReference>
<proteinExistence type="inferred from homology"/>
<evidence type="ECO:0000313" key="22">
    <source>
        <dbReference type="EMBL" id="CAD7245300.1"/>
    </source>
</evidence>
<sequence length="411" mass="47684">MLQALVLLKMRIEAFSLWMFVNMMFLGMWCYVYILWVQYWRYIETHPVEWGASSGANANNSGQQHPINPFGFPEEMVDFIVHRHHNINASSDSEDHLKLTLFKSQLLIQMRNALITEAKDHRNPYGVTYHEYGKSVKKIRTMRRLMCDLGRVGLRTLLPKDEPFHSMGMGNLLQPSNILDGVFFNTCAVVTNAGSLKDSRMGEHIDSHDAVVRFNHAPTSGYVKDVGKKTTIRIVNSQILTKPRFEFMTSPLYRNVTLLTWDPSKYKASLTEWYGTPEHDLFTEFFHMRVVNPDLEFFLLHPEVMWELWEFLQRNTPSKILRNPPSSGFLGVALMLHHCKWVDVYEYVPSMRLTPRCYYFDKMEDVSCTLGGWHPLATEKLLALAMSTASDHDVFRRGFLRLKGFSQVNCP</sequence>
<dbReference type="InterPro" id="IPR038578">
    <property type="entry name" value="GT29-like_sf"/>
</dbReference>
<dbReference type="OrthoDB" id="10264956at2759"/>
<dbReference type="Pfam" id="PF00777">
    <property type="entry name" value="Glyco_transf_29"/>
    <property type="match status" value="1"/>
</dbReference>
<evidence type="ECO:0000256" key="14">
    <source>
        <dbReference type="ARBA" id="ARBA00023180"/>
    </source>
</evidence>
<dbReference type="Gene3D" id="3.90.1480.20">
    <property type="entry name" value="Glycosyl transferase family 29"/>
    <property type="match status" value="1"/>
</dbReference>
<dbReference type="CDD" id="cd23968">
    <property type="entry name" value="GT29_ST6GAL1_2"/>
    <property type="match status" value="1"/>
</dbReference>
<evidence type="ECO:0000256" key="11">
    <source>
        <dbReference type="ARBA" id="ARBA00023034"/>
    </source>
</evidence>
<evidence type="ECO:0000256" key="17">
    <source>
        <dbReference type="ARBA" id="ARBA00069321"/>
    </source>
</evidence>
<dbReference type="EC" id="2.4.3.1" evidence="16"/>
<comment type="pathway">
    <text evidence="3">Protein modification; protein glycosylation.</text>
</comment>
<comment type="catalytic activity">
    <reaction evidence="15">
        <text>a beta-D-galactoside + CMP-N-acetyl-beta-neuraminate = an N-acetyl-alpha-neuraminyl-(2-&gt;6)-beta-D-galactosyl derivative + CMP + H(+)</text>
        <dbReference type="Rhea" id="RHEA:52104"/>
        <dbReference type="ChEBI" id="CHEBI:15378"/>
        <dbReference type="ChEBI" id="CHEBI:28034"/>
        <dbReference type="ChEBI" id="CHEBI:57812"/>
        <dbReference type="ChEBI" id="CHEBI:60377"/>
        <dbReference type="ChEBI" id="CHEBI:136398"/>
        <dbReference type="EC" id="2.4.3.1"/>
    </reaction>
</comment>
<keyword evidence="13" id="KW-1015">Disulfide bond</keyword>
<organism evidence="22">
    <name type="scientific">Darwinula stevensoni</name>
    <dbReference type="NCBI Taxonomy" id="69355"/>
    <lineage>
        <taxon>Eukaryota</taxon>
        <taxon>Metazoa</taxon>
        <taxon>Ecdysozoa</taxon>
        <taxon>Arthropoda</taxon>
        <taxon>Crustacea</taxon>
        <taxon>Oligostraca</taxon>
        <taxon>Ostracoda</taxon>
        <taxon>Podocopa</taxon>
        <taxon>Podocopida</taxon>
        <taxon>Darwinulocopina</taxon>
        <taxon>Darwinuloidea</taxon>
        <taxon>Darwinulidae</taxon>
        <taxon>Darwinula</taxon>
    </lineage>
</organism>
<dbReference type="PANTHER" id="PTHR46059:SF1">
    <property type="entry name" value="BETA-GALACTOSIDE ALPHA-2,6-SIALYLTRANSFERASE"/>
    <property type="match status" value="1"/>
</dbReference>
<keyword evidence="9" id="KW-0735">Signal-anchor</keyword>
<evidence type="ECO:0000256" key="9">
    <source>
        <dbReference type="ARBA" id="ARBA00022968"/>
    </source>
</evidence>
<evidence type="ECO:0000256" key="7">
    <source>
        <dbReference type="ARBA" id="ARBA00022679"/>
    </source>
</evidence>
<evidence type="ECO:0000256" key="10">
    <source>
        <dbReference type="ARBA" id="ARBA00022989"/>
    </source>
</evidence>
<dbReference type="EMBL" id="CAJPEV010000827">
    <property type="protein sequence ID" value="CAG0888868.1"/>
    <property type="molecule type" value="Genomic_DNA"/>
</dbReference>
<evidence type="ECO:0000256" key="21">
    <source>
        <dbReference type="SAM" id="Phobius"/>
    </source>
</evidence>
<evidence type="ECO:0000256" key="16">
    <source>
        <dbReference type="ARBA" id="ARBA00034329"/>
    </source>
</evidence>
<keyword evidence="23" id="KW-1185">Reference proteome</keyword>
<dbReference type="GO" id="GO:0097503">
    <property type="term" value="P:sialylation"/>
    <property type="evidence" value="ECO:0007669"/>
    <property type="project" value="TreeGrafter"/>
</dbReference>
<evidence type="ECO:0000256" key="19">
    <source>
        <dbReference type="ARBA" id="ARBA00076676"/>
    </source>
</evidence>
<evidence type="ECO:0000256" key="1">
    <source>
        <dbReference type="ARBA" id="ARBA00004447"/>
    </source>
</evidence>
<comment type="similarity">
    <text evidence="4">Belongs to the glycosyltransferase 29 family.</text>
</comment>
<feature type="transmembrane region" description="Helical" evidence="21">
    <location>
        <begin position="12"/>
        <end position="36"/>
    </location>
</feature>
<evidence type="ECO:0000313" key="23">
    <source>
        <dbReference type="Proteomes" id="UP000677054"/>
    </source>
</evidence>
<evidence type="ECO:0000256" key="2">
    <source>
        <dbReference type="ARBA" id="ARBA00004613"/>
    </source>
</evidence>
<keyword evidence="8 21" id="KW-0812">Transmembrane</keyword>
<evidence type="ECO:0000256" key="6">
    <source>
        <dbReference type="ARBA" id="ARBA00022676"/>
    </source>
</evidence>
<evidence type="ECO:0000256" key="4">
    <source>
        <dbReference type="ARBA" id="ARBA00006003"/>
    </source>
</evidence>
<keyword evidence="14" id="KW-0325">Glycoprotein</keyword>
<dbReference type="Proteomes" id="UP000677054">
    <property type="component" value="Unassembled WGS sequence"/>
</dbReference>
<keyword evidence="5" id="KW-0964">Secreted</keyword>
<keyword evidence="6" id="KW-0328">Glycosyltransferase</keyword>
<evidence type="ECO:0000256" key="20">
    <source>
        <dbReference type="ARBA" id="ARBA00080062"/>
    </source>
</evidence>